<sequence length="155" mass="16053">MRLPLRATLAAVAASAALLAPTLLSPATADATPPSGISAVTLAKTEIPADLLPFIPDGLQVEVREITIAPGGTTGWHYHDGNLIGLVRQGTLTHPGADCKPVVYKTGEIINEPAGKVNTHEGTNLGTVPVILDVVYLLPLKKPLFEDAPAPPCAD</sequence>
<name>A0A7D7R9X7_9ACTN</name>
<proteinExistence type="predicted"/>
<gene>
    <name evidence="3" type="ORF">H1R19_19650</name>
</gene>
<dbReference type="KEGG" id="gji:H1R19_19650"/>
<dbReference type="InterPro" id="IPR013096">
    <property type="entry name" value="Cupin_2"/>
</dbReference>
<keyword evidence="1" id="KW-0732">Signal</keyword>
<feature type="signal peptide" evidence="1">
    <location>
        <begin position="1"/>
        <end position="31"/>
    </location>
</feature>
<feature type="domain" description="Cupin type-2" evidence="2">
    <location>
        <begin position="66"/>
        <end position="132"/>
    </location>
</feature>
<dbReference type="Proteomes" id="UP000515663">
    <property type="component" value="Chromosome"/>
</dbReference>
<reference evidence="4" key="1">
    <citation type="submission" date="2020-07" db="EMBL/GenBank/DDBJ databases">
        <title>novel species isolated from the respiratory tract of Marmot.</title>
        <authorList>
            <person name="Zhang G."/>
        </authorList>
    </citation>
    <scope>NUCLEOTIDE SEQUENCE [LARGE SCALE GENOMIC DNA]</scope>
    <source>
        <strain evidence="4">686</strain>
    </source>
</reference>
<keyword evidence="4" id="KW-1185">Reference proteome</keyword>
<dbReference type="Pfam" id="PF07883">
    <property type="entry name" value="Cupin_2"/>
    <property type="match status" value="1"/>
</dbReference>
<dbReference type="AlphaFoldDB" id="A0A7D7R9X7"/>
<dbReference type="InterPro" id="IPR014710">
    <property type="entry name" value="RmlC-like_jellyroll"/>
</dbReference>
<dbReference type="InterPro" id="IPR011051">
    <property type="entry name" value="RmlC_Cupin_sf"/>
</dbReference>
<dbReference type="EMBL" id="CP059491">
    <property type="protein sequence ID" value="QMT01050.1"/>
    <property type="molecule type" value="Genomic_DNA"/>
</dbReference>
<dbReference type="Gene3D" id="2.60.120.10">
    <property type="entry name" value="Jelly Rolls"/>
    <property type="match status" value="1"/>
</dbReference>
<evidence type="ECO:0000313" key="4">
    <source>
        <dbReference type="Proteomes" id="UP000515663"/>
    </source>
</evidence>
<dbReference type="SUPFAM" id="SSF51182">
    <property type="entry name" value="RmlC-like cupins"/>
    <property type="match status" value="1"/>
</dbReference>
<evidence type="ECO:0000313" key="3">
    <source>
        <dbReference type="EMBL" id="QMT01050.1"/>
    </source>
</evidence>
<dbReference type="RefSeq" id="WP_188331277.1">
    <property type="nucleotide sequence ID" value="NZ_CP059491.1"/>
</dbReference>
<accession>A0A7D7R9X7</accession>
<organism evidence="3 4">
    <name type="scientific">Gordonia jinghuaiqii</name>
    <dbReference type="NCBI Taxonomy" id="2758710"/>
    <lineage>
        <taxon>Bacteria</taxon>
        <taxon>Bacillati</taxon>
        <taxon>Actinomycetota</taxon>
        <taxon>Actinomycetes</taxon>
        <taxon>Mycobacteriales</taxon>
        <taxon>Gordoniaceae</taxon>
        <taxon>Gordonia</taxon>
    </lineage>
</organism>
<evidence type="ECO:0000256" key="1">
    <source>
        <dbReference type="SAM" id="SignalP"/>
    </source>
</evidence>
<protein>
    <submittedName>
        <fullName evidence="3">Cupin domain-containing protein</fullName>
    </submittedName>
</protein>
<feature type="chain" id="PRO_5038537198" evidence="1">
    <location>
        <begin position="32"/>
        <end position="155"/>
    </location>
</feature>
<evidence type="ECO:0000259" key="2">
    <source>
        <dbReference type="Pfam" id="PF07883"/>
    </source>
</evidence>